<dbReference type="InterPro" id="IPR011130">
    <property type="entry name" value="SecA_preprotein_X-link_dom"/>
</dbReference>
<dbReference type="InterPro" id="IPR036266">
    <property type="entry name" value="SecA_Wing/Scaffold_sf"/>
</dbReference>
<dbReference type="Pfam" id="PF21090">
    <property type="entry name" value="P-loop_SecA"/>
    <property type="match status" value="1"/>
</dbReference>
<evidence type="ECO:0000256" key="4">
    <source>
        <dbReference type="ARBA" id="ARBA00022448"/>
    </source>
</evidence>
<evidence type="ECO:0000256" key="16">
    <source>
        <dbReference type="RuleBase" id="RU003874"/>
    </source>
</evidence>
<protein>
    <recommendedName>
        <fullName evidence="15 16">Protein translocase subunit SecA</fullName>
        <ecNumber evidence="15">7.4.2.8</ecNumber>
    </recommendedName>
</protein>
<evidence type="ECO:0000256" key="14">
    <source>
        <dbReference type="ARBA" id="ARBA00023136"/>
    </source>
</evidence>
<dbReference type="GO" id="GO:0005524">
    <property type="term" value="F:ATP binding"/>
    <property type="evidence" value="ECO:0007669"/>
    <property type="project" value="UniProtKB-UniRule"/>
</dbReference>
<organism evidence="21 22">
    <name type="scientific">Candidatus Taylorbacteria bacterium RIFCSPLOWO2_01_FULL_44_26</name>
    <dbReference type="NCBI Taxonomy" id="1802318"/>
    <lineage>
        <taxon>Bacteria</taxon>
        <taxon>Candidatus Tayloriibacteriota</taxon>
    </lineage>
</organism>
<evidence type="ECO:0000256" key="1">
    <source>
        <dbReference type="ARBA" id="ARBA00001947"/>
    </source>
</evidence>
<feature type="domain" description="Helicase C-terminal" evidence="19">
    <location>
        <begin position="491"/>
        <end position="669"/>
    </location>
</feature>
<comment type="caution">
    <text evidence="21">The sequence shown here is derived from an EMBL/GenBank/DDBJ whole genome shotgun (WGS) entry which is preliminary data.</text>
</comment>
<dbReference type="SMART" id="SM00957">
    <property type="entry name" value="SecA_DEAD"/>
    <property type="match status" value="1"/>
</dbReference>
<keyword evidence="6 15" id="KW-0963">Cytoplasm</keyword>
<evidence type="ECO:0000256" key="17">
    <source>
        <dbReference type="SAM" id="MobiDB-lite"/>
    </source>
</evidence>
<dbReference type="InterPro" id="IPR014018">
    <property type="entry name" value="SecA_motor_DEAD"/>
</dbReference>
<dbReference type="GO" id="GO:0005829">
    <property type="term" value="C:cytosol"/>
    <property type="evidence" value="ECO:0007669"/>
    <property type="project" value="TreeGrafter"/>
</dbReference>
<evidence type="ECO:0000256" key="6">
    <source>
        <dbReference type="ARBA" id="ARBA00022490"/>
    </source>
</evidence>
<evidence type="ECO:0000256" key="5">
    <source>
        <dbReference type="ARBA" id="ARBA00022475"/>
    </source>
</evidence>
<dbReference type="GO" id="GO:0031522">
    <property type="term" value="C:cell envelope Sec protein transport complex"/>
    <property type="evidence" value="ECO:0007669"/>
    <property type="project" value="TreeGrafter"/>
</dbReference>
<dbReference type="FunFam" id="3.40.50.300:FF:000429">
    <property type="entry name" value="Preprotein translocase subunit SecA"/>
    <property type="match status" value="1"/>
</dbReference>
<dbReference type="PANTHER" id="PTHR30612">
    <property type="entry name" value="SECA INNER MEMBRANE COMPONENT OF SEC PROTEIN SECRETION SYSTEM"/>
    <property type="match status" value="1"/>
</dbReference>
<comment type="cofactor">
    <cofactor evidence="1">
        <name>Zn(2+)</name>
        <dbReference type="ChEBI" id="CHEBI:29105"/>
    </cofactor>
</comment>
<dbReference type="Pfam" id="PF07516">
    <property type="entry name" value="SecA_SW"/>
    <property type="match status" value="2"/>
</dbReference>
<dbReference type="Pfam" id="PF07517">
    <property type="entry name" value="SecA_DEAD"/>
    <property type="match status" value="2"/>
</dbReference>
<dbReference type="GO" id="GO:0017038">
    <property type="term" value="P:protein import"/>
    <property type="evidence" value="ECO:0007669"/>
    <property type="project" value="InterPro"/>
</dbReference>
<comment type="subunit">
    <text evidence="15">Monomer and homodimer. Part of the essential Sec protein translocation apparatus which comprises SecA, SecYEG and auxiliary proteins SecDF. Other proteins may also be involved.</text>
</comment>
<dbReference type="SUPFAM" id="SSF81886">
    <property type="entry name" value="Helical scaffold and wing domains of SecA"/>
    <property type="match status" value="1"/>
</dbReference>
<dbReference type="PRINTS" id="PR00906">
    <property type="entry name" value="SECA"/>
</dbReference>
<dbReference type="GO" id="GO:0006605">
    <property type="term" value="P:protein targeting"/>
    <property type="evidence" value="ECO:0007669"/>
    <property type="project" value="UniProtKB-UniRule"/>
</dbReference>
<dbReference type="CDD" id="cd18803">
    <property type="entry name" value="SF2_C_secA"/>
    <property type="match status" value="1"/>
</dbReference>
<evidence type="ECO:0000313" key="21">
    <source>
        <dbReference type="EMBL" id="OHA30745.1"/>
    </source>
</evidence>
<dbReference type="EC" id="7.4.2.8" evidence="15"/>
<feature type="region of interest" description="Disordered" evidence="17">
    <location>
        <begin position="880"/>
        <end position="924"/>
    </location>
</feature>
<reference evidence="21 22" key="1">
    <citation type="journal article" date="2016" name="Nat. Commun.">
        <title>Thousands of microbial genomes shed light on interconnected biogeochemical processes in an aquifer system.</title>
        <authorList>
            <person name="Anantharaman K."/>
            <person name="Brown C.T."/>
            <person name="Hug L.A."/>
            <person name="Sharon I."/>
            <person name="Castelle C.J."/>
            <person name="Probst A.J."/>
            <person name="Thomas B.C."/>
            <person name="Singh A."/>
            <person name="Wilkins M.J."/>
            <person name="Karaoz U."/>
            <person name="Brodie E.L."/>
            <person name="Williams K.H."/>
            <person name="Hubbard S.S."/>
            <person name="Banfield J.F."/>
        </authorList>
    </citation>
    <scope>NUCLEOTIDE SEQUENCE [LARGE SCALE GENOMIC DNA]</scope>
</reference>
<evidence type="ECO:0000256" key="13">
    <source>
        <dbReference type="ARBA" id="ARBA00023010"/>
    </source>
</evidence>
<evidence type="ECO:0000256" key="3">
    <source>
        <dbReference type="ARBA" id="ARBA00007650"/>
    </source>
</evidence>
<feature type="region of interest" description="Disordered" evidence="17">
    <location>
        <begin position="167"/>
        <end position="217"/>
    </location>
</feature>
<dbReference type="Gene3D" id="3.40.50.300">
    <property type="entry name" value="P-loop containing nucleotide triphosphate hydrolases"/>
    <property type="match status" value="4"/>
</dbReference>
<feature type="domain" description="SecA family profile" evidence="20">
    <location>
        <begin position="1"/>
        <end position="653"/>
    </location>
</feature>
<dbReference type="InterPro" id="IPR014001">
    <property type="entry name" value="Helicase_ATP-bd"/>
</dbReference>
<sequence length="924" mass="102996">MSLFNKIFSRSRTRVPKFQAEVSKINAFESSIQALSDAELRNKTEEFRARLGKGETIDSLVPETFAVVRQVAVRTLGQRHFDVQLSGGLVLYSGAIAEMKTGEGKTLVATLPAYTRALSGKGVHIVTVNDYLSRRDAVWMGQIYDMLGLSVGVIGHESSFIYDSKHRIMKENPPPPAGAPPFSKGDLAADSPFEKGGAPNPEAKPKERGGGFSDPLDKERDQTGAFHIVHEYLRPCSRREAYNADITYGTNNEFGFDYLRDNLEYSPERLRQRDPHYAIVDEIDSILIDEARTPLIISAPSRDAENIYRQFATLVASFIPEKDYAIDEKRHGIALTSEGIAKAEKALGLDNIYTQEGIKSVHHLETAIKARALYHKDKEYVVREGAIVIVDEFTGRLQPGRRWSDGLHQAVEAKEGVRVEQESRTYASITFQNFFRMYPKLSGMTGTAATSAEEFFKVYGLEVFTVPTNKSSIRIDHPDLIFRTEAGKFKAIARTIKELNTKGQPVLVGTVSIEKNELLSQFLRTEGVPHQILNAKNHEKEGEIIAQAGKKSGVTIATNMAGRGVDVKLGGNPNTSESYDQVKSTGGLFVLGTERHEARRIDNQLRGRSGRQGDPGETQFFVSLEDSLMRVFASDTLKSMIGRLGMPEDEPIHHKLISRALESAQEKIEGFHFDSRKHVLEFDDVINHQRKTVYGRRRKLLLGTIDDVENELKEMLNIKNPPPLVSLGAPPFPKGESPQPTIKSPFEKGGGLIPNGVRYQDGGFSDPSTNGRFLEIIDSKTKQFGREAFLSAMRIILLQTIDMYWVEHLEVMDYTRSSVSLRAYGQRDPLVEYKKEGLRLFKEMQTAMRDQISHIIPNIVPVQNGPIAPSAPIAKDLREVRENADEISGGDRSSSSTKTEKPEIGRNDPCPCGSGKKYKKCHGK</sequence>
<evidence type="ECO:0000256" key="8">
    <source>
        <dbReference type="ARBA" id="ARBA00022741"/>
    </source>
</evidence>
<evidence type="ECO:0000256" key="10">
    <source>
        <dbReference type="ARBA" id="ARBA00022840"/>
    </source>
</evidence>
<evidence type="ECO:0000256" key="15">
    <source>
        <dbReference type="HAMAP-Rule" id="MF_01382"/>
    </source>
</evidence>
<dbReference type="Pfam" id="PF01043">
    <property type="entry name" value="SecA_PP_bind"/>
    <property type="match status" value="1"/>
</dbReference>
<keyword evidence="8 15" id="KW-0547">Nucleotide-binding</keyword>
<dbReference type="GO" id="GO:0065002">
    <property type="term" value="P:intracellular protein transmembrane transport"/>
    <property type="evidence" value="ECO:0007669"/>
    <property type="project" value="UniProtKB-UniRule"/>
</dbReference>
<dbReference type="InterPro" id="IPR036670">
    <property type="entry name" value="SecA_X-link_sf"/>
</dbReference>
<keyword evidence="10 15" id="KW-0067">ATP-binding</keyword>
<feature type="domain" description="Helicase ATP-binding" evidence="18">
    <location>
        <begin position="86"/>
        <end position="319"/>
    </location>
</feature>
<dbReference type="SMART" id="SM00958">
    <property type="entry name" value="SecA_PP_bind"/>
    <property type="match status" value="1"/>
</dbReference>
<dbReference type="PROSITE" id="PS51196">
    <property type="entry name" value="SECA_MOTOR_DEAD"/>
    <property type="match status" value="1"/>
</dbReference>
<keyword evidence="7" id="KW-0479">Metal-binding</keyword>
<evidence type="ECO:0000256" key="12">
    <source>
        <dbReference type="ARBA" id="ARBA00022967"/>
    </source>
</evidence>
<dbReference type="InterPro" id="IPR004027">
    <property type="entry name" value="SEC_C_motif"/>
</dbReference>
<dbReference type="Gene3D" id="3.10.450.50">
    <property type="match status" value="1"/>
</dbReference>
<gene>
    <name evidence="15" type="primary">secA</name>
    <name evidence="21" type="ORF">A3B11_02015</name>
</gene>
<dbReference type="InterPro" id="IPR044722">
    <property type="entry name" value="SecA_SF2_C"/>
</dbReference>
<evidence type="ECO:0000259" key="20">
    <source>
        <dbReference type="PROSITE" id="PS51196"/>
    </source>
</evidence>
<dbReference type="PROSITE" id="PS51194">
    <property type="entry name" value="HELICASE_CTER"/>
    <property type="match status" value="1"/>
</dbReference>
<dbReference type="InterPro" id="IPR011115">
    <property type="entry name" value="SecA_DEAD"/>
</dbReference>
<feature type="binding site" evidence="15">
    <location>
        <begin position="102"/>
        <end position="106"/>
    </location>
    <ligand>
        <name>ATP</name>
        <dbReference type="ChEBI" id="CHEBI:30616"/>
    </ligand>
</feature>
<dbReference type="InterPro" id="IPR011116">
    <property type="entry name" value="SecA_Wing/Scaffold"/>
</dbReference>
<dbReference type="EMBL" id="MHRW01000011">
    <property type="protein sequence ID" value="OHA30745.1"/>
    <property type="molecule type" value="Genomic_DNA"/>
</dbReference>
<evidence type="ECO:0000256" key="11">
    <source>
        <dbReference type="ARBA" id="ARBA00022927"/>
    </source>
</evidence>
<dbReference type="PANTHER" id="PTHR30612:SF0">
    <property type="entry name" value="CHLOROPLAST PROTEIN-TRANSPORTING ATPASE"/>
    <property type="match status" value="1"/>
</dbReference>
<dbReference type="InterPro" id="IPR000185">
    <property type="entry name" value="SecA"/>
</dbReference>
<comment type="function">
    <text evidence="15">Part of the Sec protein translocase complex. Interacts with the SecYEG preprotein conducting channel. Has a central role in coupling the hydrolysis of ATP to the transfer of proteins into and across the cell membrane, serving as an ATP-driven molecular motor driving the stepwise translocation of polypeptide chains across the membrane.</text>
</comment>
<dbReference type="Pfam" id="PF02810">
    <property type="entry name" value="SEC-C"/>
    <property type="match status" value="1"/>
</dbReference>
<feature type="compositionally biased region" description="Basic and acidic residues" evidence="17">
    <location>
        <begin position="203"/>
        <end position="217"/>
    </location>
</feature>
<dbReference type="CDD" id="cd17928">
    <property type="entry name" value="DEXDc_SecA"/>
    <property type="match status" value="1"/>
</dbReference>
<feature type="binding site" evidence="15">
    <location>
        <position position="566"/>
    </location>
    <ligand>
        <name>ATP</name>
        <dbReference type="ChEBI" id="CHEBI:30616"/>
    </ligand>
</feature>
<evidence type="ECO:0000256" key="9">
    <source>
        <dbReference type="ARBA" id="ARBA00022833"/>
    </source>
</evidence>
<comment type="catalytic activity">
    <reaction evidence="15">
        <text>ATP + H2O + cellular proteinSide 1 = ADP + phosphate + cellular proteinSide 2.</text>
        <dbReference type="EC" id="7.4.2.8"/>
    </reaction>
</comment>
<dbReference type="NCBIfam" id="TIGR00963">
    <property type="entry name" value="secA"/>
    <property type="match status" value="1"/>
</dbReference>
<dbReference type="GO" id="GO:0046872">
    <property type="term" value="F:metal ion binding"/>
    <property type="evidence" value="ECO:0007669"/>
    <property type="project" value="UniProtKB-KW"/>
</dbReference>
<dbReference type="InterPro" id="IPR027417">
    <property type="entry name" value="P-loop_NTPase"/>
</dbReference>
<evidence type="ECO:0000259" key="19">
    <source>
        <dbReference type="PROSITE" id="PS51194"/>
    </source>
</evidence>
<keyword evidence="5 15" id="KW-1003">Cell membrane</keyword>
<keyword evidence="11 15" id="KW-0653">Protein transport</keyword>
<dbReference type="SUPFAM" id="SSF52540">
    <property type="entry name" value="P-loop containing nucleoside triphosphate hydrolases"/>
    <property type="match status" value="2"/>
</dbReference>
<dbReference type="GO" id="GO:0043952">
    <property type="term" value="P:protein transport by the Sec complex"/>
    <property type="evidence" value="ECO:0007669"/>
    <property type="project" value="TreeGrafter"/>
</dbReference>
<dbReference type="Gene3D" id="1.10.3060.10">
    <property type="entry name" value="Helical scaffold and wing domains of SecA"/>
    <property type="match status" value="2"/>
</dbReference>
<keyword evidence="4 15" id="KW-0813">Transport</keyword>
<dbReference type="AlphaFoldDB" id="A0A1G2N3K7"/>
<dbReference type="GO" id="GO:0005886">
    <property type="term" value="C:plasma membrane"/>
    <property type="evidence" value="ECO:0007669"/>
    <property type="project" value="UniProtKB-SubCell"/>
</dbReference>
<keyword evidence="14 15" id="KW-0472">Membrane</keyword>
<name>A0A1G2N3K7_9BACT</name>
<dbReference type="Gene3D" id="3.90.1440.10">
    <property type="entry name" value="SecA, preprotein cross-linking domain"/>
    <property type="match status" value="1"/>
</dbReference>
<comment type="subcellular location">
    <subcellularLocation>
        <location evidence="15">Cell membrane</location>
        <topology evidence="15">Peripheral membrane protein</topology>
        <orientation evidence="15">Cytoplasmic side</orientation>
    </subcellularLocation>
    <subcellularLocation>
        <location evidence="15">Cytoplasm</location>
    </subcellularLocation>
    <subcellularLocation>
        <location evidence="2">Membrane</location>
        <topology evidence="2">Peripheral membrane protein</topology>
    </subcellularLocation>
    <text evidence="15">Distribution is 50-50.</text>
</comment>
<proteinExistence type="inferred from homology"/>
<keyword evidence="12 15" id="KW-1278">Translocase</keyword>
<dbReference type="SUPFAM" id="SSF81767">
    <property type="entry name" value="Pre-protein crosslinking domain of SecA"/>
    <property type="match status" value="1"/>
</dbReference>
<evidence type="ECO:0000256" key="2">
    <source>
        <dbReference type="ARBA" id="ARBA00004170"/>
    </source>
</evidence>
<evidence type="ECO:0000256" key="7">
    <source>
        <dbReference type="ARBA" id="ARBA00022723"/>
    </source>
</evidence>
<accession>A0A1G2N3K7</accession>
<comment type="similarity">
    <text evidence="3 15 16">Belongs to the SecA family.</text>
</comment>
<dbReference type="InterPro" id="IPR001650">
    <property type="entry name" value="Helicase_C-like"/>
</dbReference>
<dbReference type="PROSITE" id="PS51192">
    <property type="entry name" value="HELICASE_ATP_BIND_1"/>
    <property type="match status" value="1"/>
</dbReference>
<dbReference type="GO" id="GO:0008564">
    <property type="term" value="F:protein-exporting ATPase activity"/>
    <property type="evidence" value="ECO:0007669"/>
    <property type="project" value="UniProtKB-EC"/>
</dbReference>
<dbReference type="HAMAP" id="MF_01382">
    <property type="entry name" value="SecA"/>
    <property type="match status" value="1"/>
</dbReference>
<evidence type="ECO:0000259" key="18">
    <source>
        <dbReference type="PROSITE" id="PS51192"/>
    </source>
</evidence>
<feature type="binding site" evidence="15">
    <location>
        <position position="84"/>
    </location>
    <ligand>
        <name>ATP</name>
        <dbReference type="ChEBI" id="CHEBI:30616"/>
    </ligand>
</feature>
<dbReference type="FunFam" id="3.90.1440.10:FF:000003">
    <property type="entry name" value="Preprotein translocase SecA subunit"/>
    <property type="match status" value="1"/>
</dbReference>
<dbReference type="NCBIfam" id="NF009538">
    <property type="entry name" value="PRK12904.1"/>
    <property type="match status" value="1"/>
</dbReference>
<evidence type="ECO:0000313" key="22">
    <source>
        <dbReference type="Proteomes" id="UP000176365"/>
    </source>
</evidence>
<dbReference type="Proteomes" id="UP000176365">
    <property type="component" value="Unassembled WGS sequence"/>
</dbReference>
<keyword evidence="13 15" id="KW-0811">Translocation</keyword>
<keyword evidence="9" id="KW-0862">Zinc</keyword>